<comment type="caution">
    <text evidence="1">The sequence shown here is derived from an EMBL/GenBank/DDBJ whole genome shotgun (WGS) entry which is preliminary data.</text>
</comment>
<gene>
    <name evidence="1" type="ORF">EZS28_034519</name>
</gene>
<organism evidence="1 2">
    <name type="scientific">Streblomastix strix</name>
    <dbReference type="NCBI Taxonomy" id="222440"/>
    <lineage>
        <taxon>Eukaryota</taxon>
        <taxon>Metamonada</taxon>
        <taxon>Preaxostyla</taxon>
        <taxon>Oxymonadida</taxon>
        <taxon>Streblomastigidae</taxon>
        <taxon>Streblomastix</taxon>
    </lineage>
</organism>
<evidence type="ECO:0000313" key="1">
    <source>
        <dbReference type="EMBL" id="KAA6369954.1"/>
    </source>
</evidence>
<reference evidence="1 2" key="1">
    <citation type="submission" date="2019-03" db="EMBL/GenBank/DDBJ databases">
        <title>Single cell metagenomics reveals metabolic interactions within the superorganism composed of flagellate Streblomastix strix and complex community of Bacteroidetes bacteria on its surface.</title>
        <authorList>
            <person name="Treitli S.C."/>
            <person name="Kolisko M."/>
            <person name="Husnik F."/>
            <person name="Keeling P."/>
            <person name="Hampl V."/>
        </authorList>
    </citation>
    <scope>NUCLEOTIDE SEQUENCE [LARGE SCALE GENOMIC DNA]</scope>
    <source>
        <strain evidence="1">ST1C</strain>
    </source>
</reference>
<evidence type="ECO:0000313" key="2">
    <source>
        <dbReference type="Proteomes" id="UP000324800"/>
    </source>
</evidence>
<dbReference type="Proteomes" id="UP000324800">
    <property type="component" value="Unassembled WGS sequence"/>
</dbReference>
<dbReference type="EMBL" id="SNRW01015865">
    <property type="protein sequence ID" value="KAA6369954.1"/>
    <property type="molecule type" value="Genomic_DNA"/>
</dbReference>
<name>A0A5J4UIE6_9EUKA</name>
<accession>A0A5J4UIE6</accession>
<dbReference type="AlphaFoldDB" id="A0A5J4UIE6"/>
<proteinExistence type="predicted"/>
<sequence length="246" mass="28026">MYSFFERILSNLHKFKKTCDRYISRPALYRCLRMLLILGFSIICAASISMRSYSLERSVTNDAKFYSEEIRISLYLIGKTTGTLINRPETISPISMIYLMTQDTSCSKIYQTGNQTNQLQVASKDFNGKCIDILMREIGQKLFSIITDHATNVDVQKSALEVSDVKIELSDETLSDNMVPICNIQEVSYHRSHSTTMDTENILSVSKNKLEASDDKFRNQLIKCTIPDVLYLVANPTGRPIHFTFA</sequence>
<protein>
    <submittedName>
        <fullName evidence="1">Uncharacterized protein</fullName>
    </submittedName>
</protein>